<accession>A0ABS9VBY8</accession>
<comment type="caution">
    <text evidence="13">The sequence shown here is derived from an EMBL/GenBank/DDBJ whole genome shotgun (WGS) entry which is preliminary data.</text>
</comment>
<evidence type="ECO:0000313" key="14">
    <source>
        <dbReference type="Proteomes" id="UP001165430"/>
    </source>
</evidence>
<dbReference type="InterPro" id="IPR037066">
    <property type="entry name" value="Plug_dom_sf"/>
</dbReference>
<dbReference type="InterPro" id="IPR000531">
    <property type="entry name" value="Beta-barrel_TonB"/>
</dbReference>
<feature type="domain" description="TonB-dependent receptor-like beta-barrel" evidence="11">
    <location>
        <begin position="397"/>
        <end position="1005"/>
    </location>
</feature>
<name>A0ABS9VBY8_9BACT</name>
<keyword evidence="4 8" id="KW-0812">Transmembrane</keyword>
<evidence type="ECO:0000256" key="2">
    <source>
        <dbReference type="ARBA" id="ARBA00022448"/>
    </source>
</evidence>
<dbReference type="SUPFAM" id="SSF56935">
    <property type="entry name" value="Porins"/>
    <property type="match status" value="1"/>
</dbReference>
<dbReference type="Gene3D" id="2.60.40.1120">
    <property type="entry name" value="Carboxypeptidase-like, regulatory domain"/>
    <property type="match status" value="1"/>
</dbReference>
<protein>
    <submittedName>
        <fullName evidence="13">SusC/RagA family TonB-linked outer membrane protein</fullName>
    </submittedName>
</protein>
<feature type="signal peptide" evidence="10">
    <location>
        <begin position="1"/>
        <end position="24"/>
    </location>
</feature>
<keyword evidence="7 8" id="KW-0998">Cell outer membrane</keyword>
<dbReference type="Gene3D" id="2.40.170.20">
    <property type="entry name" value="TonB-dependent receptor, beta-barrel domain"/>
    <property type="match status" value="1"/>
</dbReference>
<evidence type="ECO:0000256" key="8">
    <source>
        <dbReference type="PROSITE-ProRule" id="PRU01360"/>
    </source>
</evidence>
<dbReference type="Pfam" id="PF00593">
    <property type="entry name" value="TonB_dep_Rec_b-barrel"/>
    <property type="match status" value="1"/>
</dbReference>
<proteinExistence type="inferred from homology"/>
<evidence type="ECO:0000256" key="10">
    <source>
        <dbReference type="SAM" id="SignalP"/>
    </source>
</evidence>
<dbReference type="InterPro" id="IPR008969">
    <property type="entry name" value="CarboxyPept-like_regulatory"/>
</dbReference>
<dbReference type="InterPro" id="IPR036942">
    <property type="entry name" value="Beta-barrel_TonB_sf"/>
</dbReference>
<evidence type="ECO:0000256" key="4">
    <source>
        <dbReference type="ARBA" id="ARBA00022692"/>
    </source>
</evidence>
<keyword evidence="3 8" id="KW-1134">Transmembrane beta strand</keyword>
<keyword evidence="10" id="KW-0732">Signal</keyword>
<dbReference type="EMBL" id="JAKZGO010000007">
    <property type="protein sequence ID" value="MCH7413952.1"/>
    <property type="molecule type" value="Genomic_DNA"/>
</dbReference>
<dbReference type="InterPro" id="IPR012910">
    <property type="entry name" value="Plug_dom"/>
</dbReference>
<comment type="similarity">
    <text evidence="8 9">Belongs to the TonB-dependent receptor family.</text>
</comment>
<keyword evidence="6 8" id="KW-0472">Membrane</keyword>
<evidence type="ECO:0000256" key="5">
    <source>
        <dbReference type="ARBA" id="ARBA00023077"/>
    </source>
</evidence>
<dbReference type="Gene3D" id="2.170.130.10">
    <property type="entry name" value="TonB-dependent receptor, plug domain"/>
    <property type="match status" value="1"/>
</dbReference>
<dbReference type="NCBIfam" id="TIGR04056">
    <property type="entry name" value="OMP_RagA_SusC"/>
    <property type="match status" value="1"/>
</dbReference>
<reference evidence="13" key="1">
    <citation type="submission" date="2022-03" db="EMBL/GenBank/DDBJ databases">
        <title>De novo assembled genomes of Belliella spp. (Cyclobacteriaceae) strains.</title>
        <authorList>
            <person name="Szabo A."/>
            <person name="Korponai K."/>
            <person name="Felfoldi T."/>
        </authorList>
    </citation>
    <scope>NUCLEOTIDE SEQUENCE</scope>
    <source>
        <strain evidence="13">DSM 111903</strain>
    </source>
</reference>
<evidence type="ECO:0000259" key="11">
    <source>
        <dbReference type="Pfam" id="PF00593"/>
    </source>
</evidence>
<comment type="subcellular location">
    <subcellularLocation>
        <location evidence="1 8">Cell outer membrane</location>
        <topology evidence="1 8">Multi-pass membrane protein</topology>
    </subcellularLocation>
</comment>
<dbReference type="RefSeq" id="WP_241412133.1">
    <property type="nucleotide sequence ID" value="NZ_JAKZGO010000007.1"/>
</dbReference>
<dbReference type="Proteomes" id="UP001165430">
    <property type="component" value="Unassembled WGS sequence"/>
</dbReference>
<feature type="chain" id="PRO_5046427490" evidence="10">
    <location>
        <begin position="25"/>
        <end position="1049"/>
    </location>
</feature>
<dbReference type="NCBIfam" id="TIGR04057">
    <property type="entry name" value="SusC_RagA_signa"/>
    <property type="match status" value="1"/>
</dbReference>
<dbReference type="PROSITE" id="PS52016">
    <property type="entry name" value="TONB_DEPENDENT_REC_3"/>
    <property type="match status" value="1"/>
</dbReference>
<feature type="domain" description="TonB-dependent receptor plug" evidence="12">
    <location>
        <begin position="121"/>
        <end position="245"/>
    </location>
</feature>
<dbReference type="InterPro" id="IPR023996">
    <property type="entry name" value="TonB-dep_OMP_SusC/RagA"/>
</dbReference>
<dbReference type="InterPro" id="IPR039426">
    <property type="entry name" value="TonB-dep_rcpt-like"/>
</dbReference>
<evidence type="ECO:0000256" key="6">
    <source>
        <dbReference type="ARBA" id="ARBA00023136"/>
    </source>
</evidence>
<keyword evidence="5 9" id="KW-0798">TonB box</keyword>
<keyword evidence="2 8" id="KW-0813">Transport</keyword>
<dbReference type="SUPFAM" id="SSF49464">
    <property type="entry name" value="Carboxypeptidase regulatory domain-like"/>
    <property type="match status" value="1"/>
</dbReference>
<dbReference type="Pfam" id="PF07715">
    <property type="entry name" value="Plug"/>
    <property type="match status" value="1"/>
</dbReference>
<sequence length="1049" mass="115016">MIKKCTIKGVFFLLLFLGVGNLQAQQFIVKGKVTSKEDGLSLPGVSILVPGTTIGAVTDLDGFYTIQLSTGNGTLEFSYIGFEKQTISVRNRNQIDVVMSMSDSQLSEVVVTAMGIEKSEQSLGYSTQKVDNALLNVNREVNVVNALQGKIAGVSINSTGGAPGQGSNIQIRGVNSIDPSRDNQPLFVIDGVLMDNSTSNFGSGAGLRGMSNRAADINPDDIESINVLKGGAATALYGLRGANGVVVITTKRGKAGAVRVNFTSTYGFENVNKFPDIQDTYTQGWRNEYDPESFWPSWGPTVAEARILDPTHPERLYRHVEDAFGTGAQIRNNVSFSGGSEAITFMASLSQLDQKGMLPGTDFKNYSARLNTNMKFSDKLSGGLNMSFTNSGGQRYNANRYNEQLTYWSPRHNIRDYLEDNGTMRSYGGTNNPIYVANTNLLNDNVNRFIGAFNLNYKPTEWLDLSFRTGVDTYAENRIRTAPGFRGLDGERLVSENGAFGAVGRGFVFDYNSRFRTINSTFIASFNHSFKNGITGTFRLGQELYDRRISNVGVEGADLTVPDWFNIGNSNILQAVQNNSEYRLMGTFGELTLDYKDIIYLTFTGRNDITSSLMAPNNSFFYPSASMSYVFSENIELPSFISKGRFKFSYAEMGKDAAEYSTSGGFAAYTGLPTGITGFTRPALLGDPNLRPEFTETVETGMELGFFKNRLNVDVTYYNAVSKDQIIRVPVSTATGYINAAVNAGSMRNRGIEVTLSGTPIQRGKFSWSTQVNYAANRNKVLEIRDDLSEIVLASQSGYVGATVTMKLIPGEPFGALYGTVFDRFYGDDTPDPIRVDKSRPIIIGANGFPVRQPVSVQKILGNAQPRWIGGWSNTFTYGDFSLTTLIDARVGQYRYNQLANFYSAFGISKITENRNDYVVFDGVLADGTPNTQEVWLGQGVDPISGRNYGDGYYRLHYRGVSENFVEDASWVRLRSLSVSYNLPAAVFGGKFVKNANISVTGNNLILLTKYSGFDPESSSFAAGSNIDGFAGFTYPGVRSFLFTLNLGF</sequence>
<gene>
    <name evidence="13" type="ORF">MM213_10675</name>
</gene>
<evidence type="ECO:0000259" key="12">
    <source>
        <dbReference type="Pfam" id="PF07715"/>
    </source>
</evidence>
<evidence type="ECO:0000256" key="7">
    <source>
        <dbReference type="ARBA" id="ARBA00023237"/>
    </source>
</evidence>
<dbReference type="Pfam" id="PF13715">
    <property type="entry name" value="CarbopepD_reg_2"/>
    <property type="match status" value="1"/>
</dbReference>
<evidence type="ECO:0000256" key="3">
    <source>
        <dbReference type="ARBA" id="ARBA00022452"/>
    </source>
</evidence>
<evidence type="ECO:0000256" key="1">
    <source>
        <dbReference type="ARBA" id="ARBA00004571"/>
    </source>
</evidence>
<dbReference type="InterPro" id="IPR023997">
    <property type="entry name" value="TonB-dep_OMP_SusC/RagA_CS"/>
</dbReference>
<keyword evidence="14" id="KW-1185">Reference proteome</keyword>
<organism evidence="13 14">
    <name type="scientific">Belliella alkalica</name>
    <dbReference type="NCBI Taxonomy" id="1730871"/>
    <lineage>
        <taxon>Bacteria</taxon>
        <taxon>Pseudomonadati</taxon>
        <taxon>Bacteroidota</taxon>
        <taxon>Cytophagia</taxon>
        <taxon>Cytophagales</taxon>
        <taxon>Cyclobacteriaceae</taxon>
        <taxon>Belliella</taxon>
    </lineage>
</organism>
<evidence type="ECO:0000256" key="9">
    <source>
        <dbReference type="RuleBase" id="RU003357"/>
    </source>
</evidence>
<evidence type="ECO:0000313" key="13">
    <source>
        <dbReference type="EMBL" id="MCH7413952.1"/>
    </source>
</evidence>